<reference evidence="1" key="2">
    <citation type="journal article" date="2018" name="Nature">
        <title>A major lineage of non-tailed dsDNA viruses as unrecognized killers of marine bacteria.</title>
        <authorList>
            <person name="Kauffman K.M."/>
            <person name="Hussain F.A."/>
            <person name="Yang J."/>
            <person name="Arevalo P."/>
            <person name="Brown J.M."/>
            <person name="Chang W.K."/>
            <person name="VanInsberghe D."/>
            <person name="Elsherbini J."/>
            <person name="Sharma R.S."/>
            <person name="Cutler M.B."/>
            <person name="Kelly L."/>
            <person name="Polz M.F."/>
        </authorList>
    </citation>
    <scope>NUCLEOTIDE SEQUENCE</scope>
    <source>
        <strain evidence="1">10N.222.46.E12</strain>
    </source>
</reference>
<organism evidence="1">
    <name type="scientific">Vibrio cyclitrophicus</name>
    <dbReference type="NCBI Taxonomy" id="47951"/>
    <lineage>
        <taxon>Bacteria</taxon>
        <taxon>Pseudomonadati</taxon>
        <taxon>Pseudomonadota</taxon>
        <taxon>Gammaproteobacteria</taxon>
        <taxon>Vibrionales</taxon>
        <taxon>Vibrionaceae</taxon>
        <taxon>Vibrio</taxon>
    </lineage>
</organism>
<proteinExistence type="predicted"/>
<reference evidence="1" key="1">
    <citation type="submission" date="2016-07" db="EMBL/GenBank/DDBJ databases">
        <authorList>
            <person name="Kauffman K."/>
            <person name="Arevalo P."/>
            <person name="Polz M.F."/>
        </authorList>
    </citation>
    <scope>NUCLEOTIDE SEQUENCE</scope>
    <source>
        <strain evidence="1">10N.222.46.E12</strain>
    </source>
</reference>
<dbReference type="EMBL" id="MDBS01000076">
    <property type="protein sequence ID" value="PMP22828.1"/>
    <property type="molecule type" value="Genomic_DNA"/>
</dbReference>
<name>A0A7Z1MDY6_9VIBR</name>
<dbReference type="RefSeq" id="WP_102333047.1">
    <property type="nucleotide sequence ID" value="NZ_CP170590.1"/>
</dbReference>
<evidence type="ECO:0000313" key="1">
    <source>
        <dbReference type="EMBL" id="PMP22828.1"/>
    </source>
</evidence>
<accession>A0A7Z1MDY6</accession>
<comment type="caution">
    <text evidence="1">The sequence shown here is derived from an EMBL/GenBank/DDBJ whole genome shotgun (WGS) entry which is preliminary data.</text>
</comment>
<dbReference type="AlphaFoldDB" id="A0A7Z1MDY6"/>
<sequence>MAQQNSTPTLSTLMLSDQHFAAGHESSPKNDISLLRIPQRTEEYAPGFFLTPCSDITLAELKIAGFTPRDSKFYSSTLAEVEKSILHHFKIGDLIDNFIVKDVSTPSRSLFSFHPCQF</sequence>
<protein>
    <submittedName>
        <fullName evidence="1">Uncharacterized protein</fullName>
    </submittedName>
</protein>
<gene>
    <name evidence="1" type="ORF">BCS90_25785</name>
</gene>